<evidence type="ECO:0000259" key="11">
    <source>
        <dbReference type="PROSITE" id="PS50878"/>
    </source>
</evidence>
<dbReference type="Pfam" id="PF17921">
    <property type="entry name" value="Integrase_H2C2"/>
    <property type="match status" value="1"/>
</dbReference>
<gene>
    <name evidence="13" type="primary">Tf2-9_147</name>
    <name evidence="13" type="ORF">AVEN_70669_1</name>
</gene>
<name>A0A4Y2PPE3_ARAVE</name>
<dbReference type="SUPFAM" id="SSF56672">
    <property type="entry name" value="DNA/RNA polymerases"/>
    <property type="match status" value="1"/>
</dbReference>
<comment type="caution">
    <text evidence="13">The sequence shown here is derived from an EMBL/GenBank/DDBJ whole genome shotgun (WGS) entry which is preliminary data.</text>
</comment>
<dbReference type="PROSITE" id="PS50994">
    <property type="entry name" value="INTEGRASE"/>
    <property type="match status" value="1"/>
</dbReference>
<dbReference type="PANTHER" id="PTHR37984">
    <property type="entry name" value="PROTEIN CBG26694"/>
    <property type="match status" value="1"/>
</dbReference>
<feature type="coiled-coil region" evidence="8">
    <location>
        <begin position="1141"/>
        <end position="1179"/>
    </location>
</feature>
<feature type="domain" description="Integrase catalytic" evidence="12">
    <location>
        <begin position="996"/>
        <end position="1130"/>
    </location>
</feature>
<protein>
    <recommendedName>
        <fullName evidence="1">RNA-directed DNA polymerase</fullName>
        <ecNumber evidence="1">2.7.7.49</ecNumber>
    </recommendedName>
</protein>
<evidence type="ECO:0000256" key="7">
    <source>
        <dbReference type="ARBA" id="ARBA00022918"/>
    </source>
</evidence>
<dbReference type="PROSITE" id="PS50175">
    <property type="entry name" value="ASP_PROT_RETROV"/>
    <property type="match status" value="1"/>
</dbReference>
<keyword evidence="6" id="KW-0378">Hydrolase</keyword>
<proteinExistence type="predicted"/>
<dbReference type="InterPro" id="IPR050951">
    <property type="entry name" value="Retrovirus_Pol_polyprotein"/>
</dbReference>
<dbReference type="SUPFAM" id="SSF57756">
    <property type="entry name" value="Retrovirus zinc finger-like domains"/>
    <property type="match status" value="1"/>
</dbReference>
<evidence type="ECO:0000259" key="10">
    <source>
        <dbReference type="PROSITE" id="PS50175"/>
    </source>
</evidence>
<dbReference type="EC" id="2.7.7.49" evidence="1"/>
<dbReference type="InterPro" id="IPR000477">
    <property type="entry name" value="RT_dom"/>
</dbReference>
<dbReference type="InterPro" id="IPR001878">
    <property type="entry name" value="Znf_CCHC"/>
</dbReference>
<evidence type="ECO:0000313" key="13">
    <source>
        <dbReference type="EMBL" id="GBN53051.1"/>
    </source>
</evidence>
<organism evidence="13 14">
    <name type="scientific">Araneus ventricosus</name>
    <name type="common">Orbweaver spider</name>
    <name type="synonym">Epeira ventricosa</name>
    <dbReference type="NCBI Taxonomy" id="182803"/>
    <lineage>
        <taxon>Eukaryota</taxon>
        <taxon>Metazoa</taxon>
        <taxon>Ecdysozoa</taxon>
        <taxon>Arthropoda</taxon>
        <taxon>Chelicerata</taxon>
        <taxon>Arachnida</taxon>
        <taxon>Araneae</taxon>
        <taxon>Araneomorphae</taxon>
        <taxon>Entelegynae</taxon>
        <taxon>Araneoidea</taxon>
        <taxon>Araneidae</taxon>
        <taxon>Araneus</taxon>
    </lineage>
</organism>
<dbReference type="InterPro" id="IPR036397">
    <property type="entry name" value="RNaseH_sf"/>
</dbReference>
<sequence>MAFLLARRKEDLMTLAADLDLTFQASFTKFKLKELIVKSPDYVEDDVKKMLDGIVEERTKGEEKAEKEKMRKEEKEERMQKEEREYELEKLRIQAQRIANIPNSAENVQIPNKPIHETFHKFNMQEDISLNLTLFERHSELTFLPKKDWVQKLIGLIPIEIAHLIAREPADKCNDYDHVKDLLLQRFKLSPEKFRQLFLFHQKDDEKTWQDFQHELQTYFDGWTLGLKVNTYDQLRELIIADQMKKKAPYDLREHFLDEWSTINSPIELAKKFEDYEGVRRTIKPKQFKSFAKGLSNNHKYFRGQEHFHLGNNGNQKKYFQSKRTVYDKRIKQLTCSYCKGSGHYAVDCTKRRKDSKNNKSSSSPVQICSRISKERIKTRKITIGNKTFEALIDTGSSVTLICEDVSKGIIEQSKLSRDIVVLSGLGKYEVKTKGSFQREIELDGEKYSVTWHVVPTPYLEFQAVIGSDILEQAFVGFDRKGVYFRKHEDKVWFMHTQVYEARIEDEIEVKHVTNPRIRKELSELINKYIPKKTETTNVSMRIILKDDVPVYQPARRLSFPENQAVNKQIDEWLDQGIVRQSSSEYASPIVLVKKKDGTARLCVDYRKLNRKLVKDRFPLPLIEDVLDKLQYAKVYSTLDLKNGFFHVEVNEDCKHFTSFVVPDGQFEFNKVPFGLSTSPSVFQRYVYSIFRELMRKGIVIIYMDDLINPAKDEDEAYSKIAKPLSDLIRSDNPFVFEQPQIEAFEKLKKLLTESPVLSIFQQGKSTELHTDASQQGYGAVLLQEAEDGKLHPVQYMSKKTTPAEEKYSSYELEVLAVVNALRKFRTYLMGNHFKIITDCSAFQRTMDKKDLVTRIARWALLLEEFDYEIVHRSGQRMQHVDAPSRYPVAIITSDTRTARLKTAQQEDEYTQSLRSMIGSNNDSDFFDKNEIIYKYVDGRELIVVPRDMQTEIIKLAHEKGHFSAAKTEGVVKQEFFIPNLSKQVQNVIVNCVPCILTNKKSGKKDGFLNPIPKEDVPLKDALDKLKVQQKTFGNPKRIITDRGSAFTSKAFGDYCTNENIQHFQITTGEPLGNGQVERIHRTLIPVLTKLSIADSTKWFKFVDPLQRILNSTFNRSTKWSPFELLIGVTMRNREDLHLRDLLMEEMMEELQEQRDELRQDAKKNIQKIQAENKRTYDRKCRNAPSYQRGDLVVIQRTQFGTGLKLRPRFLGPYRIVKVKPRNRYDLEKVGNHDGPKLTNSSADLMKFYSPG</sequence>
<dbReference type="CDD" id="cd00303">
    <property type="entry name" value="retropepsin_like"/>
    <property type="match status" value="1"/>
</dbReference>
<keyword evidence="8" id="KW-0175">Coiled coil</keyword>
<dbReference type="CDD" id="cd09274">
    <property type="entry name" value="RNase_HI_RT_Ty3"/>
    <property type="match status" value="1"/>
</dbReference>
<keyword evidence="3" id="KW-0548">Nucleotidyltransferase</keyword>
<dbReference type="InterPro" id="IPR036875">
    <property type="entry name" value="Znf_CCHC_sf"/>
</dbReference>
<evidence type="ECO:0000256" key="3">
    <source>
        <dbReference type="ARBA" id="ARBA00022695"/>
    </source>
</evidence>
<dbReference type="InterPro" id="IPR041373">
    <property type="entry name" value="RT_RNaseH"/>
</dbReference>
<dbReference type="InterPro" id="IPR018061">
    <property type="entry name" value="Retropepsins"/>
</dbReference>
<dbReference type="Pfam" id="PF00077">
    <property type="entry name" value="RVP"/>
    <property type="match status" value="1"/>
</dbReference>
<dbReference type="InterPro" id="IPR043502">
    <property type="entry name" value="DNA/RNA_pol_sf"/>
</dbReference>
<dbReference type="PROSITE" id="PS50878">
    <property type="entry name" value="RT_POL"/>
    <property type="match status" value="1"/>
</dbReference>
<dbReference type="AlphaFoldDB" id="A0A4Y2PPE3"/>
<evidence type="ECO:0000256" key="5">
    <source>
        <dbReference type="ARBA" id="ARBA00022759"/>
    </source>
</evidence>
<dbReference type="InterPro" id="IPR001969">
    <property type="entry name" value="Aspartic_peptidase_AS"/>
</dbReference>
<evidence type="ECO:0000313" key="14">
    <source>
        <dbReference type="Proteomes" id="UP000499080"/>
    </source>
</evidence>
<dbReference type="Gene3D" id="3.10.20.370">
    <property type="match status" value="1"/>
</dbReference>
<evidence type="ECO:0000256" key="9">
    <source>
        <dbReference type="SAM" id="MobiDB-lite"/>
    </source>
</evidence>
<dbReference type="GO" id="GO:0015074">
    <property type="term" value="P:DNA integration"/>
    <property type="evidence" value="ECO:0007669"/>
    <property type="project" value="InterPro"/>
</dbReference>
<dbReference type="Pfam" id="PF00078">
    <property type="entry name" value="RVT_1"/>
    <property type="match status" value="1"/>
</dbReference>
<evidence type="ECO:0000256" key="6">
    <source>
        <dbReference type="ARBA" id="ARBA00022801"/>
    </source>
</evidence>
<dbReference type="SMART" id="SM00343">
    <property type="entry name" value="ZnF_C2HC"/>
    <property type="match status" value="1"/>
</dbReference>
<dbReference type="InterPro" id="IPR021109">
    <property type="entry name" value="Peptidase_aspartic_dom_sf"/>
</dbReference>
<dbReference type="PANTHER" id="PTHR37984:SF5">
    <property type="entry name" value="PROTEIN NYNRIN-LIKE"/>
    <property type="match status" value="1"/>
</dbReference>
<dbReference type="GO" id="GO:0004190">
    <property type="term" value="F:aspartic-type endopeptidase activity"/>
    <property type="evidence" value="ECO:0007669"/>
    <property type="project" value="InterPro"/>
</dbReference>
<evidence type="ECO:0000256" key="2">
    <source>
        <dbReference type="ARBA" id="ARBA00022679"/>
    </source>
</evidence>
<keyword evidence="14" id="KW-1185">Reference proteome</keyword>
<evidence type="ECO:0000259" key="12">
    <source>
        <dbReference type="PROSITE" id="PS50994"/>
    </source>
</evidence>
<keyword evidence="5" id="KW-0255">Endonuclease</keyword>
<dbReference type="FunFam" id="3.10.20.370:FF:000001">
    <property type="entry name" value="Retrovirus-related Pol polyprotein from transposon 17.6-like protein"/>
    <property type="match status" value="1"/>
</dbReference>
<dbReference type="Gene3D" id="2.40.70.10">
    <property type="entry name" value="Acid Proteases"/>
    <property type="match status" value="1"/>
</dbReference>
<dbReference type="SUPFAM" id="SSF47353">
    <property type="entry name" value="Retrovirus capsid dimerization domain-like"/>
    <property type="match status" value="1"/>
</dbReference>
<dbReference type="InterPro" id="IPR001584">
    <property type="entry name" value="Integrase_cat-core"/>
</dbReference>
<dbReference type="GO" id="GO:0004519">
    <property type="term" value="F:endonuclease activity"/>
    <property type="evidence" value="ECO:0007669"/>
    <property type="project" value="UniProtKB-KW"/>
</dbReference>
<dbReference type="Gene3D" id="3.30.420.10">
    <property type="entry name" value="Ribonuclease H-like superfamily/Ribonuclease H"/>
    <property type="match status" value="1"/>
</dbReference>
<dbReference type="GO" id="GO:0042575">
    <property type="term" value="C:DNA polymerase complex"/>
    <property type="evidence" value="ECO:0007669"/>
    <property type="project" value="UniProtKB-ARBA"/>
</dbReference>
<feature type="domain" description="Reverse transcriptase" evidence="11">
    <location>
        <begin position="574"/>
        <end position="782"/>
    </location>
</feature>
<feature type="domain" description="Peptidase A2" evidence="10">
    <location>
        <begin position="389"/>
        <end position="427"/>
    </location>
</feature>
<dbReference type="EMBL" id="BGPR01011806">
    <property type="protein sequence ID" value="GBN53051.1"/>
    <property type="molecule type" value="Genomic_DNA"/>
</dbReference>
<dbReference type="GO" id="GO:0008270">
    <property type="term" value="F:zinc ion binding"/>
    <property type="evidence" value="ECO:0007669"/>
    <property type="project" value="InterPro"/>
</dbReference>
<dbReference type="Gene3D" id="1.10.340.70">
    <property type="match status" value="1"/>
</dbReference>
<dbReference type="Gene3D" id="3.10.10.10">
    <property type="entry name" value="HIV Type 1 Reverse Transcriptase, subunit A, domain 1"/>
    <property type="match status" value="1"/>
</dbReference>
<dbReference type="Proteomes" id="UP000499080">
    <property type="component" value="Unassembled WGS sequence"/>
</dbReference>
<dbReference type="InterPro" id="IPR001995">
    <property type="entry name" value="Peptidase_A2_cat"/>
</dbReference>
<dbReference type="SUPFAM" id="SSF50630">
    <property type="entry name" value="Acid proteases"/>
    <property type="match status" value="1"/>
</dbReference>
<keyword evidence="7" id="KW-0695">RNA-directed DNA polymerase</keyword>
<dbReference type="GO" id="GO:0003964">
    <property type="term" value="F:RNA-directed DNA polymerase activity"/>
    <property type="evidence" value="ECO:0007669"/>
    <property type="project" value="UniProtKB-KW"/>
</dbReference>
<evidence type="ECO:0000256" key="1">
    <source>
        <dbReference type="ARBA" id="ARBA00012493"/>
    </source>
</evidence>
<dbReference type="Pfam" id="PF17917">
    <property type="entry name" value="RT_RNaseH"/>
    <property type="match status" value="1"/>
</dbReference>
<dbReference type="GO" id="GO:0006508">
    <property type="term" value="P:proteolysis"/>
    <property type="evidence" value="ECO:0007669"/>
    <property type="project" value="InterPro"/>
</dbReference>
<dbReference type="Gene3D" id="3.30.70.270">
    <property type="match status" value="1"/>
</dbReference>
<dbReference type="InterPro" id="IPR041588">
    <property type="entry name" value="Integrase_H2C2"/>
</dbReference>
<dbReference type="SUPFAM" id="SSF53098">
    <property type="entry name" value="Ribonuclease H-like"/>
    <property type="match status" value="1"/>
</dbReference>
<dbReference type="InterPro" id="IPR012337">
    <property type="entry name" value="RNaseH-like_sf"/>
</dbReference>
<dbReference type="GO" id="GO:0003676">
    <property type="term" value="F:nucleic acid binding"/>
    <property type="evidence" value="ECO:0007669"/>
    <property type="project" value="InterPro"/>
</dbReference>
<evidence type="ECO:0000256" key="4">
    <source>
        <dbReference type="ARBA" id="ARBA00022722"/>
    </source>
</evidence>
<feature type="region of interest" description="Disordered" evidence="9">
    <location>
        <begin position="59"/>
        <end position="82"/>
    </location>
</feature>
<dbReference type="InterPro" id="IPR043128">
    <property type="entry name" value="Rev_trsase/Diguanyl_cyclase"/>
</dbReference>
<dbReference type="OrthoDB" id="8065943at2759"/>
<accession>A0A4Y2PPE3</accession>
<reference evidence="13 14" key="1">
    <citation type="journal article" date="2019" name="Sci. Rep.">
        <title>Orb-weaving spider Araneus ventricosus genome elucidates the spidroin gene catalogue.</title>
        <authorList>
            <person name="Kono N."/>
            <person name="Nakamura H."/>
            <person name="Ohtoshi R."/>
            <person name="Moran D.A.P."/>
            <person name="Shinohara A."/>
            <person name="Yoshida Y."/>
            <person name="Fujiwara M."/>
            <person name="Mori M."/>
            <person name="Tomita M."/>
            <person name="Arakawa K."/>
        </authorList>
    </citation>
    <scope>NUCLEOTIDE SEQUENCE [LARGE SCALE GENOMIC DNA]</scope>
</reference>
<evidence type="ECO:0000256" key="8">
    <source>
        <dbReference type="SAM" id="Coils"/>
    </source>
</evidence>
<dbReference type="CDD" id="cd01647">
    <property type="entry name" value="RT_LTR"/>
    <property type="match status" value="1"/>
</dbReference>
<keyword evidence="2" id="KW-0808">Transferase</keyword>
<dbReference type="PROSITE" id="PS00141">
    <property type="entry name" value="ASP_PROTEASE"/>
    <property type="match status" value="1"/>
</dbReference>
<keyword evidence="4" id="KW-0540">Nuclease</keyword>